<dbReference type="OMA" id="GRRYERH"/>
<gene>
    <name evidence="3" type="ORF">FDP41_001028</name>
</gene>
<evidence type="ECO:0000313" key="3">
    <source>
        <dbReference type="EMBL" id="KAF0979875.1"/>
    </source>
</evidence>
<dbReference type="RefSeq" id="XP_044564588.1">
    <property type="nucleotide sequence ID" value="XM_044700560.1"/>
</dbReference>
<feature type="region of interest" description="Disordered" evidence="1">
    <location>
        <begin position="295"/>
        <end position="324"/>
    </location>
</feature>
<feature type="compositionally biased region" description="Low complexity" evidence="1">
    <location>
        <begin position="672"/>
        <end position="687"/>
    </location>
</feature>
<dbReference type="InterPro" id="IPR051704">
    <property type="entry name" value="FAD_aromatic-hydroxylase"/>
</dbReference>
<comment type="caution">
    <text evidence="3">The sequence shown here is derived from an EMBL/GenBank/DDBJ whole genome shotgun (WGS) entry which is preliminary data.</text>
</comment>
<feature type="compositionally biased region" description="Polar residues" evidence="1">
    <location>
        <begin position="717"/>
        <end position="740"/>
    </location>
</feature>
<feature type="region of interest" description="Disordered" evidence="1">
    <location>
        <begin position="361"/>
        <end position="397"/>
    </location>
</feature>
<dbReference type="SUPFAM" id="SSF51905">
    <property type="entry name" value="FAD/NAD(P)-binding domain"/>
    <property type="match status" value="2"/>
</dbReference>
<organism evidence="3 4">
    <name type="scientific">Naegleria fowleri</name>
    <name type="common">Brain eating amoeba</name>
    <dbReference type="NCBI Taxonomy" id="5763"/>
    <lineage>
        <taxon>Eukaryota</taxon>
        <taxon>Discoba</taxon>
        <taxon>Heterolobosea</taxon>
        <taxon>Tetramitia</taxon>
        <taxon>Eutetramitia</taxon>
        <taxon>Vahlkampfiidae</taxon>
        <taxon>Naegleria</taxon>
    </lineage>
</organism>
<feature type="compositionally biased region" description="Polar residues" evidence="1">
    <location>
        <begin position="372"/>
        <end position="392"/>
    </location>
</feature>
<proteinExistence type="predicted"/>
<dbReference type="OrthoDB" id="655030at2759"/>
<feature type="compositionally biased region" description="Basic and acidic residues" evidence="1">
    <location>
        <begin position="633"/>
        <end position="644"/>
    </location>
</feature>
<dbReference type="PANTHER" id="PTHR46865:SF2">
    <property type="entry name" value="MONOOXYGENASE"/>
    <property type="match status" value="1"/>
</dbReference>
<reference evidence="3 4" key="1">
    <citation type="journal article" date="2019" name="Sci. Rep.">
        <title>Nanopore sequencing improves the draft genome of the human pathogenic amoeba Naegleria fowleri.</title>
        <authorList>
            <person name="Liechti N."/>
            <person name="Schurch N."/>
            <person name="Bruggmann R."/>
            <person name="Wittwer M."/>
        </authorList>
    </citation>
    <scope>NUCLEOTIDE SEQUENCE [LARGE SCALE GENOMIC DNA]</scope>
    <source>
        <strain evidence="3 4">ATCC 30894</strain>
    </source>
</reference>
<dbReference type="EMBL" id="VFQX01000022">
    <property type="protein sequence ID" value="KAF0979875.1"/>
    <property type="molecule type" value="Genomic_DNA"/>
</dbReference>
<dbReference type="Proteomes" id="UP000444721">
    <property type="component" value="Unassembled WGS sequence"/>
</dbReference>
<dbReference type="VEuPathDB" id="AmoebaDB:FDP41_001028"/>
<dbReference type="GO" id="GO:0071949">
    <property type="term" value="F:FAD binding"/>
    <property type="evidence" value="ECO:0007669"/>
    <property type="project" value="InterPro"/>
</dbReference>
<dbReference type="VEuPathDB" id="AmoebaDB:NfTy_049860"/>
<accession>A0A6A5C2Z1</accession>
<name>A0A6A5C2Z1_NAEFO</name>
<dbReference type="Pfam" id="PF01494">
    <property type="entry name" value="FAD_binding_3"/>
    <property type="match status" value="1"/>
</dbReference>
<sequence length="952" mass="108781">MPLVTHTSTDISSNRYFGEQDDIEEPTSEHNDLFSSLPQPLSTLHHHYQAASRSASMITNHQTPSMFHCDGGLETDDHPHHGHTFKILISGGGFAGLVAAYYLLNHTNQFATNYHGNLPIEITIVEKASMYRQVGAVITLEGDQVLRTLKEMNIEEELSSIEIPRTKQHFFTHNGRHVRSFDESSVSKYKEEGRRYERHKFHEILMKRIKPMIVRRDGNVTVLTNVGGNGADSNHENYDDNHFRMNRVIYSMRPSLFNKDKIEVTLMRKTDWLHLQNQKETQTLRKTQIPRKALDCSNLDEKKETPMNRLSKLQKRKSTGSSGDLQQLEEAAIEKEKQQTTPVGKESPGWRRFFQKKEILAQSPATTRKETPCSSPSSVTTHTNRTNSSESPLQVRDRSTSMRDLFITFNDGEDFENAVYQTMEDRKLYNIEKEEFDLVIGADGIHSQTRALIFGDESNFKHFLGVGYFCFIVDLVLCEDDMQKISEKYWSNVYGDAKKLSSTESFDPAQINSIPGLESLTPERLSRMLEASKKIAEHVKDTESASVLLTNGRYLNVLRYGSKIAVTCVNREPSEEEMEKDSQVYSVGINKSFVDESQQEKRMTVSMNDLGKHEKHESIPEKLRKRFSLFKKTTPETHSKHDTSNHNPSITNQFYSFDASKMHDYHFDNTLTHDSSSSSLHTSSGDSTETDHEEEMYEEDEEIAEAFMEMVNESVAAKQSMTPNTDNTVDATTQHQLSSTEHFKEVECSATSNESTSKKKKQDKSHHSKTFFISAEKRKTFLKEKFKDCEFLFHDIMELVLDSRTIYYDDLAQIRNLDKWHKGRCVLVGDACQALTPLSGKGGALAIIAAKKLGQELRTALEIHASKEGEENLHTIPLERSVFFGSCLETAFNNYQSAMQERIKQVQKKTVWEGVDVFLAKSSVKRMVRDGALRFLPKSVLLKMTKKEEESY</sequence>
<evidence type="ECO:0000256" key="1">
    <source>
        <dbReference type="SAM" id="MobiDB-lite"/>
    </source>
</evidence>
<dbReference type="InterPro" id="IPR002938">
    <property type="entry name" value="FAD-bd"/>
</dbReference>
<dbReference type="PANTHER" id="PTHR46865">
    <property type="entry name" value="OXIDOREDUCTASE-RELATED"/>
    <property type="match status" value="1"/>
</dbReference>
<feature type="region of interest" description="Disordered" evidence="1">
    <location>
        <begin position="672"/>
        <end position="698"/>
    </location>
</feature>
<feature type="region of interest" description="Disordered" evidence="1">
    <location>
        <begin position="631"/>
        <end position="650"/>
    </location>
</feature>
<dbReference type="GeneID" id="68108246"/>
<dbReference type="AlphaFoldDB" id="A0A6A5C2Z1"/>
<feature type="region of interest" description="Disordered" evidence="1">
    <location>
        <begin position="717"/>
        <end position="763"/>
    </location>
</feature>
<evidence type="ECO:0000259" key="2">
    <source>
        <dbReference type="Pfam" id="PF01494"/>
    </source>
</evidence>
<protein>
    <recommendedName>
        <fullName evidence="2">FAD-binding domain-containing protein</fullName>
    </recommendedName>
</protein>
<evidence type="ECO:0000313" key="4">
    <source>
        <dbReference type="Proteomes" id="UP000444721"/>
    </source>
</evidence>
<dbReference type="VEuPathDB" id="AmoebaDB:NF0013390"/>
<dbReference type="Gene3D" id="3.50.50.60">
    <property type="entry name" value="FAD/NAD(P)-binding domain"/>
    <property type="match status" value="3"/>
</dbReference>
<feature type="domain" description="FAD-binding" evidence="2">
    <location>
        <begin position="815"/>
        <end position="868"/>
    </location>
</feature>
<keyword evidence="4" id="KW-1185">Reference proteome</keyword>
<dbReference type="InterPro" id="IPR036188">
    <property type="entry name" value="FAD/NAD-bd_sf"/>
</dbReference>